<keyword evidence="9 17" id="KW-0418">Kinase</keyword>
<dbReference type="InterPro" id="IPR036097">
    <property type="entry name" value="HisK_dim/P_sf"/>
</dbReference>
<evidence type="ECO:0000313" key="17">
    <source>
        <dbReference type="EMBL" id="MDI4645070.1"/>
    </source>
</evidence>
<dbReference type="EMBL" id="JAGRPV010000001">
    <property type="protein sequence ID" value="MDI4645070.1"/>
    <property type="molecule type" value="Genomic_DNA"/>
</dbReference>
<evidence type="ECO:0000256" key="5">
    <source>
        <dbReference type="ARBA" id="ARBA00022553"/>
    </source>
</evidence>
<evidence type="ECO:0000256" key="11">
    <source>
        <dbReference type="ARBA" id="ARBA00022989"/>
    </source>
</evidence>
<organism evidence="17 18">
    <name type="scientific">Cohnella hashimotonis</name>
    <dbReference type="NCBI Taxonomy" id="2826895"/>
    <lineage>
        <taxon>Bacteria</taxon>
        <taxon>Bacillati</taxon>
        <taxon>Bacillota</taxon>
        <taxon>Bacilli</taxon>
        <taxon>Bacillales</taxon>
        <taxon>Paenibacillaceae</taxon>
        <taxon>Cohnella</taxon>
    </lineage>
</organism>
<feature type="transmembrane region" description="Helical" evidence="14">
    <location>
        <begin position="63"/>
        <end position="81"/>
    </location>
</feature>
<reference evidence="17" key="1">
    <citation type="submission" date="2023-04" db="EMBL/GenBank/DDBJ databases">
        <title>Comparative genomic analysis of Cohnella hashimotonis sp. nov., isolated from the International Space Station.</title>
        <authorList>
            <person name="Venkateswaran K."/>
            <person name="Simpson A."/>
        </authorList>
    </citation>
    <scope>NUCLEOTIDE SEQUENCE</scope>
    <source>
        <strain evidence="17">F6_2S_P_1</strain>
    </source>
</reference>
<keyword evidence="7 14" id="KW-0812">Transmembrane</keyword>
<feature type="transmembrane region" description="Helical" evidence="14">
    <location>
        <begin position="14"/>
        <end position="33"/>
    </location>
</feature>
<protein>
    <recommendedName>
        <fullName evidence="3">histidine kinase</fullName>
        <ecNumber evidence="3">2.7.13.3</ecNumber>
    </recommendedName>
</protein>
<dbReference type="SUPFAM" id="SSF55874">
    <property type="entry name" value="ATPase domain of HSP90 chaperone/DNA topoisomerase II/histidine kinase"/>
    <property type="match status" value="1"/>
</dbReference>
<accession>A0ABT6TFK1</accession>
<evidence type="ECO:0000256" key="7">
    <source>
        <dbReference type="ARBA" id="ARBA00022692"/>
    </source>
</evidence>
<sequence>MRLMVSGISFRSKMILLLGLSMLTSGFITYLAYRALQSYYRQNAYYGDSLNAFRNIMRSIGDVNVFLIIFIPLSVLFFFLYTKPYATYFNRISSGIHRLAVGDFDTPVRISSQDEFQTIAEDINMASDKLRQAIARGDFAETSKDQLVLNLAHDLRTPLTSVIGYLNYILQAEDLSEEQIRHFTAIAYTKSQRLEKLIDELFEITRMNYGMLPVKREPINLGELLVQLGEELFPIFEKNGLTLRSEVITDLNIQGDGELLARVFENLLSNAARYGADGRYIDVRGEWDDGEAVIRVDNYGDRIPEEELPHLFEMFFTGDRARVQREGGTGIGLYIVKNIVERHGGTVQAESGPVLTRFTVRLPVA</sequence>
<dbReference type="Gene3D" id="1.10.287.130">
    <property type="match status" value="1"/>
</dbReference>
<dbReference type="InterPro" id="IPR036890">
    <property type="entry name" value="HATPase_C_sf"/>
</dbReference>
<dbReference type="Pfam" id="PF00512">
    <property type="entry name" value="HisKA"/>
    <property type="match status" value="1"/>
</dbReference>
<dbReference type="InterPro" id="IPR003594">
    <property type="entry name" value="HATPase_dom"/>
</dbReference>
<keyword evidence="18" id="KW-1185">Reference proteome</keyword>
<evidence type="ECO:0000256" key="12">
    <source>
        <dbReference type="ARBA" id="ARBA00023012"/>
    </source>
</evidence>
<gene>
    <name evidence="17" type="ORF">KB449_08870</name>
</gene>
<evidence type="ECO:0000256" key="8">
    <source>
        <dbReference type="ARBA" id="ARBA00022741"/>
    </source>
</evidence>
<evidence type="ECO:0000256" key="2">
    <source>
        <dbReference type="ARBA" id="ARBA00004651"/>
    </source>
</evidence>
<evidence type="ECO:0000256" key="9">
    <source>
        <dbReference type="ARBA" id="ARBA00022777"/>
    </source>
</evidence>
<dbReference type="Gene3D" id="6.10.340.10">
    <property type="match status" value="1"/>
</dbReference>
<keyword evidence="12" id="KW-0902">Two-component regulatory system</keyword>
<dbReference type="Proteomes" id="UP001161691">
    <property type="component" value="Unassembled WGS sequence"/>
</dbReference>
<dbReference type="Gene3D" id="3.30.565.10">
    <property type="entry name" value="Histidine kinase-like ATPase, C-terminal domain"/>
    <property type="match status" value="1"/>
</dbReference>
<evidence type="ECO:0000256" key="3">
    <source>
        <dbReference type="ARBA" id="ARBA00012438"/>
    </source>
</evidence>
<dbReference type="InterPro" id="IPR003661">
    <property type="entry name" value="HisK_dim/P_dom"/>
</dbReference>
<dbReference type="SMART" id="SM00388">
    <property type="entry name" value="HisKA"/>
    <property type="match status" value="1"/>
</dbReference>
<evidence type="ECO:0000259" key="15">
    <source>
        <dbReference type="PROSITE" id="PS50109"/>
    </source>
</evidence>
<feature type="domain" description="HAMP" evidence="16">
    <location>
        <begin position="90"/>
        <end position="135"/>
    </location>
</feature>
<dbReference type="Pfam" id="PF02518">
    <property type="entry name" value="HATPase_c"/>
    <property type="match status" value="1"/>
</dbReference>
<dbReference type="InterPro" id="IPR004358">
    <property type="entry name" value="Sig_transdc_His_kin-like_C"/>
</dbReference>
<dbReference type="PANTHER" id="PTHR45528">
    <property type="entry name" value="SENSOR HISTIDINE KINASE CPXA"/>
    <property type="match status" value="1"/>
</dbReference>
<keyword evidence="13 14" id="KW-0472">Membrane</keyword>
<dbReference type="InterPro" id="IPR050398">
    <property type="entry name" value="HssS/ArlS-like"/>
</dbReference>
<comment type="catalytic activity">
    <reaction evidence="1">
        <text>ATP + protein L-histidine = ADP + protein N-phospho-L-histidine.</text>
        <dbReference type="EC" id="2.7.13.3"/>
    </reaction>
</comment>
<comment type="caution">
    <text evidence="17">The sequence shown here is derived from an EMBL/GenBank/DDBJ whole genome shotgun (WGS) entry which is preliminary data.</text>
</comment>
<proteinExistence type="predicted"/>
<keyword evidence="8" id="KW-0547">Nucleotide-binding</keyword>
<dbReference type="CDD" id="cd00082">
    <property type="entry name" value="HisKA"/>
    <property type="match status" value="1"/>
</dbReference>
<evidence type="ECO:0000259" key="16">
    <source>
        <dbReference type="PROSITE" id="PS50885"/>
    </source>
</evidence>
<evidence type="ECO:0000256" key="1">
    <source>
        <dbReference type="ARBA" id="ARBA00000085"/>
    </source>
</evidence>
<dbReference type="InterPro" id="IPR005467">
    <property type="entry name" value="His_kinase_dom"/>
</dbReference>
<dbReference type="PANTHER" id="PTHR45528:SF1">
    <property type="entry name" value="SENSOR HISTIDINE KINASE CPXA"/>
    <property type="match status" value="1"/>
</dbReference>
<dbReference type="GO" id="GO:0016301">
    <property type="term" value="F:kinase activity"/>
    <property type="evidence" value="ECO:0007669"/>
    <property type="project" value="UniProtKB-KW"/>
</dbReference>
<dbReference type="SMART" id="SM00304">
    <property type="entry name" value="HAMP"/>
    <property type="match status" value="1"/>
</dbReference>
<evidence type="ECO:0000256" key="6">
    <source>
        <dbReference type="ARBA" id="ARBA00022679"/>
    </source>
</evidence>
<feature type="domain" description="Histidine kinase" evidence="15">
    <location>
        <begin position="150"/>
        <end position="365"/>
    </location>
</feature>
<evidence type="ECO:0000256" key="10">
    <source>
        <dbReference type="ARBA" id="ARBA00022840"/>
    </source>
</evidence>
<dbReference type="PRINTS" id="PR00344">
    <property type="entry name" value="BCTRLSENSOR"/>
</dbReference>
<dbReference type="Pfam" id="PF00672">
    <property type="entry name" value="HAMP"/>
    <property type="match status" value="1"/>
</dbReference>
<keyword evidence="10" id="KW-0067">ATP-binding</keyword>
<name>A0ABT6TFK1_9BACL</name>
<dbReference type="EC" id="2.7.13.3" evidence="3"/>
<dbReference type="PROSITE" id="PS50885">
    <property type="entry name" value="HAMP"/>
    <property type="match status" value="1"/>
</dbReference>
<dbReference type="SMART" id="SM00387">
    <property type="entry name" value="HATPase_c"/>
    <property type="match status" value="1"/>
</dbReference>
<evidence type="ECO:0000256" key="4">
    <source>
        <dbReference type="ARBA" id="ARBA00022475"/>
    </source>
</evidence>
<keyword evidence="5" id="KW-0597">Phosphoprotein</keyword>
<dbReference type="PROSITE" id="PS50109">
    <property type="entry name" value="HIS_KIN"/>
    <property type="match status" value="1"/>
</dbReference>
<evidence type="ECO:0000256" key="13">
    <source>
        <dbReference type="ARBA" id="ARBA00023136"/>
    </source>
</evidence>
<keyword evidence="6" id="KW-0808">Transferase</keyword>
<dbReference type="CDD" id="cd06225">
    <property type="entry name" value="HAMP"/>
    <property type="match status" value="1"/>
</dbReference>
<evidence type="ECO:0000313" key="18">
    <source>
        <dbReference type="Proteomes" id="UP001161691"/>
    </source>
</evidence>
<keyword evidence="11 14" id="KW-1133">Transmembrane helix</keyword>
<dbReference type="InterPro" id="IPR003660">
    <property type="entry name" value="HAMP_dom"/>
</dbReference>
<keyword evidence="4" id="KW-1003">Cell membrane</keyword>
<comment type="subcellular location">
    <subcellularLocation>
        <location evidence="2">Cell membrane</location>
        <topology evidence="2">Multi-pass membrane protein</topology>
    </subcellularLocation>
</comment>
<dbReference type="SUPFAM" id="SSF47384">
    <property type="entry name" value="Homodimeric domain of signal transducing histidine kinase"/>
    <property type="match status" value="1"/>
</dbReference>
<evidence type="ECO:0000256" key="14">
    <source>
        <dbReference type="SAM" id="Phobius"/>
    </source>
</evidence>